<reference evidence="1" key="1">
    <citation type="submission" date="2022-11" db="EMBL/GenBank/DDBJ databases">
        <title>Minimal conservation of predation-associated metabolite biosynthetic gene clusters underscores biosynthetic potential of Myxococcota including descriptions for ten novel species: Archangium lansinium sp. nov., Myxococcus landrumus sp. nov., Nannocystis bai.</title>
        <authorList>
            <person name="Ahearne A."/>
            <person name="Stevens C."/>
            <person name="Phillips K."/>
        </authorList>
    </citation>
    <scope>NUCLEOTIDE SEQUENCE</scope>
    <source>
        <strain evidence="1">Na p29</strain>
    </source>
</reference>
<sequence>MSQGPTIRFTGGHDFSFPGGYDPTRLFRGLDLHGRLEAALERGEVRLQQPLSAKEVEKMEELSSRFAAIHHLIVA</sequence>
<protein>
    <submittedName>
        <fullName evidence="1">Uncharacterized protein</fullName>
    </submittedName>
</protein>
<dbReference type="RefSeq" id="WP_267766025.1">
    <property type="nucleotide sequence ID" value="NZ_JAPNKE010000002.1"/>
</dbReference>
<proteinExistence type="predicted"/>
<accession>A0A9X3EIS2</accession>
<evidence type="ECO:0000313" key="2">
    <source>
        <dbReference type="Proteomes" id="UP001150924"/>
    </source>
</evidence>
<gene>
    <name evidence="1" type="ORF">OV079_02595</name>
</gene>
<dbReference type="AlphaFoldDB" id="A0A9X3EIS2"/>
<dbReference type="Proteomes" id="UP001150924">
    <property type="component" value="Unassembled WGS sequence"/>
</dbReference>
<keyword evidence="2" id="KW-1185">Reference proteome</keyword>
<dbReference type="EMBL" id="JAPNKE010000002">
    <property type="protein sequence ID" value="MCY1004475.1"/>
    <property type="molecule type" value="Genomic_DNA"/>
</dbReference>
<comment type="caution">
    <text evidence="1">The sequence shown here is derived from an EMBL/GenBank/DDBJ whole genome shotgun (WGS) entry which is preliminary data.</text>
</comment>
<name>A0A9X3EIS2_9BACT</name>
<organism evidence="1 2">
    <name type="scientific">Nannocystis pusilla</name>
    <dbReference type="NCBI Taxonomy" id="889268"/>
    <lineage>
        <taxon>Bacteria</taxon>
        <taxon>Pseudomonadati</taxon>
        <taxon>Myxococcota</taxon>
        <taxon>Polyangia</taxon>
        <taxon>Nannocystales</taxon>
        <taxon>Nannocystaceae</taxon>
        <taxon>Nannocystis</taxon>
    </lineage>
</organism>
<evidence type="ECO:0000313" key="1">
    <source>
        <dbReference type="EMBL" id="MCY1004475.1"/>
    </source>
</evidence>